<organism evidence="2 3">
    <name type="scientific">Lipomyces starkeyi NRRL Y-11557</name>
    <dbReference type="NCBI Taxonomy" id="675824"/>
    <lineage>
        <taxon>Eukaryota</taxon>
        <taxon>Fungi</taxon>
        <taxon>Dikarya</taxon>
        <taxon>Ascomycota</taxon>
        <taxon>Saccharomycotina</taxon>
        <taxon>Lipomycetes</taxon>
        <taxon>Lipomycetales</taxon>
        <taxon>Lipomycetaceae</taxon>
        <taxon>Lipomyces</taxon>
    </lineage>
</organism>
<evidence type="ECO:0000313" key="3">
    <source>
        <dbReference type="Proteomes" id="UP000094385"/>
    </source>
</evidence>
<sequence length="90" mass="10066">MSSHVIFICSFAVSSITFAASSRTQESTVYKVFVHVWRKCAEAIDHNAIIYRDELYRADKGQGVCSCASTILNRDTLLQTHSVLLFFATS</sequence>
<feature type="chain" id="PRO_5009134196" description="Secreted protein" evidence="1">
    <location>
        <begin position="20"/>
        <end position="90"/>
    </location>
</feature>
<reference evidence="2 3" key="1">
    <citation type="journal article" date="2016" name="Proc. Natl. Acad. Sci. U.S.A.">
        <title>Comparative genomics of biotechnologically important yeasts.</title>
        <authorList>
            <person name="Riley R."/>
            <person name="Haridas S."/>
            <person name="Wolfe K.H."/>
            <person name="Lopes M.R."/>
            <person name="Hittinger C.T."/>
            <person name="Goeker M."/>
            <person name="Salamov A.A."/>
            <person name="Wisecaver J.H."/>
            <person name="Long T.M."/>
            <person name="Calvey C.H."/>
            <person name="Aerts A.L."/>
            <person name="Barry K.W."/>
            <person name="Choi C."/>
            <person name="Clum A."/>
            <person name="Coughlan A.Y."/>
            <person name="Deshpande S."/>
            <person name="Douglass A.P."/>
            <person name="Hanson S.J."/>
            <person name="Klenk H.-P."/>
            <person name="LaButti K.M."/>
            <person name="Lapidus A."/>
            <person name="Lindquist E.A."/>
            <person name="Lipzen A.M."/>
            <person name="Meier-Kolthoff J.P."/>
            <person name="Ohm R.A."/>
            <person name="Otillar R.P."/>
            <person name="Pangilinan J.L."/>
            <person name="Peng Y."/>
            <person name="Rokas A."/>
            <person name="Rosa C.A."/>
            <person name="Scheuner C."/>
            <person name="Sibirny A.A."/>
            <person name="Slot J.C."/>
            <person name="Stielow J.B."/>
            <person name="Sun H."/>
            <person name="Kurtzman C.P."/>
            <person name="Blackwell M."/>
            <person name="Grigoriev I.V."/>
            <person name="Jeffries T.W."/>
        </authorList>
    </citation>
    <scope>NUCLEOTIDE SEQUENCE [LARGE SCALE GENOMIC DNA]</scope>
    <source>
        <strain evidence="2 3">NRRL Y-11557</strain>
    </source>
</reference>
<protein>
    <recommendedName>
        <fullName evidence="4">Secreted protein</fullName>
    </recommendedName>
</protein>
<feature type="signal peptide" evidence="1">
    <location>
        <begin position="1"/>
        <end position="19"/>
    </location>
</feature>
<dbReference type="AlphaFoldDB" id="A0A1E3QDG4"/>
<gene>
    <name evidence="2" type="ORF">LIPSTDRAFT_239279</name>
</gene>
<dbReference type="EMBL" id="KV454291">
    <property type="protein sequence ID" value="ODQ75132.1"/>
    <property type="molecule type" value="Genomic_DNA"/>
</dbReference>
<evidence type="ECO:0000256" key="1">
    <source>
        <dbReference type="SAM" id="SignalP"/>
    </source>
</evidence>
<dbReference type="OrthoDB" id="4364923at2759"/>
<keyword evidence="3" id="KW-1185">Reference proteome</keyword>
<keyword evidence="1" id="KW-0732">Signal</keyword>
<name>A0A1E3QDG4_LIPST</name>
<evidence type="ECO:0008006" key="4">
    <source>
        <dbReference type="Google" id="ProtNLM"/>
    </source>
</evidence>
<evidence type="ECO:0000313" key="2">
    <source>
        <dbReference type="EMBL" id="ODQ75132.1"/>
    </source>
</evidence>
<dbReference type="Proteomes" id="UP000094385">
    <property type="component" value="Unassembled WGS sequence"/>
</dbReference>
<accession>A0A1E3QDG4</accession>
<proteinExistence type="predicted"/>